<dbReference type="Proteomes" id="UP000327013">
    <property type="component" value="Chromosome 2"/>
</dbReference>
<feature type="compositionally biased region" description="Low complexity" evidence="1">
    <location>
        <begin position="1"/>
        <end position="14"/>
    </location>
</feature>
<protein>
    <submittedName>
        <fullName evidence="2">Uncharacterized protein</fullName>
    </submittedName>
</protein>
<feature type="region of interest" description="Disordered" evidence="1">
    <location>
        <begin position="1"/>
        <end position="57"/>
    </location>
</feature>
<organism evidence="2 3">
    <name type="scientific">Carpinus fangiana</name>
    <dbReference type="NCBI Taxonomy" id="176857"/>
    <lineage>
        <taxon>Eukaryota</taxon>
        <taxon>Viridiplantae</taxon>
        <taxon>Streptophyta</taxon>
        <taxon>Embryophyta</taxon>
        <taxon>Tracheophyta</taxon>
        <taxon>Spermatophyta</taxon>
        <taxon>Magnoliopsida</taxon>
        <taxon>eudicotyledons</taxon>
        <taxon>Gunneridae</taxon>
        <taxon>Pentapetalae</taxon>
        <taxon>rosids</taxon>
        <taxon>fabids</taxon>
        <taxon>Fagales</taxon>
        <taxon>Betulaceae</taxon>
        <taxon>Carpinus</taxon>
    </lineage>
</organism>
<sequence length="73" mass="8112">MSPGPIRSPSSSPPRLKNSQKAADQARRPKLPEDTQARVGTLQNPTSGRRLAPANKYKPEIFLPQLFMTKLRS</sequence>
<dbReference type="AlphaFoldDB" id="A0A5N6QLA5"/>
<reference evidence="2 3" key="1">
    <citation type="submission" date="2019-06" db="EMBL/GenBank/DDBJ databases">
        <title>A chromosomal-level reference genome of Carpinus fangiana (Coryloideae, Betulaceae).</title>
        <authorList>
            <person name="Yang X."/>
            <person name="Wang Z."/>
            <person name="Zhang L."/>
            <person name="Hao G."/>
            <person name="Liu J."/>
            <person name="Yang Y."/>
        </authorList>
    </citation>
    <scope>NUCLEOTIDE SEQUENCE [LARGE SCALE GENOMIC DNA]</scope>
    <source>
        <strain evidence="2">Cfa_2016G</strain>
        <tissue evidence="2">Leaf</tissue>
    </source>
</reference>
<evidence type="ECO:0000313" key="2">
    <source>
        <dbReference type="EMBL" id="KAE8007885.1"/>
    </source>
</evidence>
<name>A0A5N6QLA5_9ROSI</name>
<evidence type="ECO:0000256" key="1">
    <source>
        <dbReference type="SAM" id="MobiDB-lite"/>
    </source>
</evidence>
<evidence type="ECO:0000313" key="3">
    <source>
        <dbReference type="Proteomes" id="UP000327013"/>
    </source>
</evidence>
<accession>A0A5N6QLA5</accession>
<dbReference type="EMBL" id="CM017322">
    <property type="protein sequence ID" value="KAE8007885.1"/>
    <property type="molecule type" value="Genomic_DNA"/>
</dbReference>
<feature type="compositionally biased region" description="Basic and acidic residues" evidence="1">
    <location>
        <begin position="24"/>
        <end position="36"/>
    </location>
</feature>
<proteinExistence type="predicted"/>
<keyword evidence="3" id="KW-1185">Reference proteome</keyword>
<gene>
    <name evidence="2" type="ORF">FH972_004444</name>
</gene>